<dbReference type="InterPro" id="IPR036388">
    <property type="entry name" value="WH-like_DNA-bd_sf"/>
</dbReference>
<dbReference type="Gene3D" id="1.10.10.10">
    <property type="entry name" value="Winged helix-like DNA-binding domain superfamily/Winged helix DNA-binding domain"/>
    <property type="match status" value="1"/>
</dbReference>
<dbReference type="InterPro" id="IPR036390">
    <property type="entry name" value="WH_DNA-bd_sf"/>
</dbReference>
<feature type="domain" description="HTH lysR-type" evidence="5">
    <location>
        <begin position="4"/>
        <end position="62"/>
    </location>
</feature>
<dbReference type="Gene3D" id="3.50.50.60">
    <property type="entry name" value="FAD/NAD(P)-binding domain"/>
    <property type="match status" value="1"/>
</dbReference>
<accession>A0A0A2V8K4</accession>
<dbReference type="STRING" id="1245745.A0A0A2V8K4"/>
<dbReference type="Pfam" id="PF13738">
    <property type="entry name" value="Pyr_redox_3"/>
    <property type="match status" value="1"/>
</dbReference>
<evidence type="ECO:0000313" key="6">
    <source>
        <dbReference type="EMBL" id="KGQ03848.1"/>
    </source>
</evidence>
<dbReference type="Gene3D" id="3.40.190.10">
    <property type="entry name" value="Periplasmic binding protein-like II"/>
    <property type="match status" value="2"/>
</dbReference>
<proteinExistence type="inferred from homology"/>
<dbReference type="FunFam" id="1.10.10.10:FF:000001">
    <property type="entry name" value="LysR family transcriptional regulator"/>
    <property type="match status" value="1"/>
</dbReference>
<evidence type="ECO:0000256" key="3">
    <source>
        <dbReference type="ARBA" id="ARBA00023125"/>
    </source>
</evidence>
<evidence type="ECO:0000256" key="1">
    <source>
        <dbReference type="ARBA" id="ARBA00009437"/>
    </source>
</evidence>
<evidence type="ECO:0000259" key="5">
    <source>
        <dbReference type="PROSITE" id="PS50931"/>
    </source>
</evidence>
<dbReference type="InterPro" id="IPR036188">
    <property type="entry name" value="FAD/NAD-bd_sf"/>
</dbReference>
<comment type="similarity">
    <text evidence="1">Belongs to the LysR transcriptional regulatory family.</text>
</comment>
<dbReference type="PRINTS" id="PR00411">
    <property type="entry name" value="PNDRDTASEI"/>
</dbReference>
<dbReference type="GO" id="GO:0003700">
    <property type="term" value="F:DNA-binding transcription factor activity"/>
    <property type="evidence" value="ECO:0007669"/>
    <property type="project" value="InterPro"/>
</dbReference>
<dbReference type="InterPro" id="IPR005119">
    <property type="entry name" value="LysR_subst-bd"/>
</dbReference>
<dbReference type="PROSITE" id="PS50931">
    <property type="entry name" value="HTH_LYSR"/>
    <property type="match status" value="1"/>
</dbReference>
<dbReference type="CDD" id="cd08412">
    <property type="entry name" value="PBP2_PAO1_like"/>
    <property type="match status" value="1"/>
</dbReference>
<organism evidence="6 7">
    <name type="scientific">Beauveria bassiana D1-5</name>
    <dbReference type="NCBI Taxonomy" id="1245745"/>
    <lineage>
        <taxon>Eukaryota</taxon>
        <taxon>Fungi</taxon>
        <taxon>Dikarya</taxon>
        <taxon>Ascomycota</taxon>
        <taxon>Pezizomycotina</taxon>
        <taxon>Sordariomycetes</taxon>
        <taxon>Hypocreomycetidae</taxon>
        <taxon>Hypocreales</taxon>
        <taxon>Cordycipitaceae</taxon>
        <taxon>Beauveria</taxon>
    </lineage>
</organism>
<reference evidence="6 7" key="1">
    <citation type="submission" date="2012-10" db="EMBL/GenBank/DDBJ databases">
        <title>Genome sequencing and analysis of entomopathogenic fungi Beauveria bassiana D1-5.</title>
        <authorList>
            <person name="Li Q."/>
            <person name="Wang L."/>
            <person name="Zhang Z."/>
            <person name="Wang Q."/>
            <person name="Ren J."/>
            <person name="Wang M."/>
            <person name="Xu W."/>
            <person name="Wang J."/>
            <person name="Lu Y."/>
            <person name="Du Q."/>
            <person name="Sun Z."/>
        </authorList>
    </citation>
    <scope>NUCLEOTIDE SEQUENCE [LARGE SCALE GENOMIC DNA]</scope>
    <source>
        <strain evidence="6 7">D1-5</strain>
    </source>
</reference>
<dbReference type="PRINTS" id="PR00368">
    <property type="entry name" value="FADPNR"/>
</dbReference>
<dbReference type="Proteomes" id="UP000030106">
    <property type="component" value="Unassembled WGS sequence"/>
</dbReference>
<evidence type="ECO:0000313" key="7">
    <source>
        <dbReference type="Proteomes" id="UP000030106"/>
    </source>
</evidence>
<dbReference type="SUPFAM" id="SSF46785">
    <property type="entry name" value="Winged helix' DNA-binding domain"/>
    <property type="match status" value="1"/>
</dbReference>
<evidence type="ECO:0000256" key="2">
    <source>
        <dbReference type="ARBA" id="ARBA00023015"/>
    </source>
</evidence>
<dbReference type="Pfam" id="PF00126">
    <property type="entry name" value="HTH_1"/>
    <property type="match status" value="1"/>
</dbReference>
<gene>
    <name evidence="6" type="ORF">BBAD15_g10928</name>
</gene>
<name>A0A0A2V8K4_BEABA</name>
<keyword evidence="2" id="KW-0805">Transcription regulation</keyword>
<dbReference type="AlphaFoldDB" id="A0A0A2V8K4"/>
<dbReference type="PANTHER" id="PTHR30346">
    <property type="entry name" value="TRANSCRIPTIONAL DUAL REGULATOR HCAR-RELATED"/>
    <property type="match status" value="1"/>
</dbReference>
<evidence type="ECO:0000256" key="4">
    <source>
        <dbReference type="ARBA" id="ARBA00023163"/>
    </source>
</evidence>
<dbReference type="SUPFAM" id="SSF51905">
    <property type="entry name" value="FAD/NAD(P)-binding domain"/>
    <property type="match status" value="2"/>
</dbReference>
<keyword evidence="4" id="KW-0804">Transcription</keyword>
<dbReference type="EMBL" id="ANFO01001148">
    <property type="protein sequence ID" value="KGQ03848.1"/>
    <property type="molecule type" value="Genomic_DNA"/>
</dbReference>
<keyword evidence="3" id="KW-0238">DNA-binding</keyword>
<comment type="caution">
    <text evidence="6">The sequence shown here is derived from an EMBL/GenBank/DDBJ whole genome shotgun (WGS) entry which is preliminary data.</text>
</comment>
<sequence length="707" mass="78704">MTHFTLKQLKYFVTVVEAQSIAEASRQLHIAQPSVSIAIKNLEDTFEQQFFIRHHAQGVSLTPGGLRFYEKARELLRLSYQFEQNAKADNDLVSGTIAIGCFESAAPLYLPRLIAGFRKLYPEITIRLYDGEQNELTHGLHRGRFDLAFMYNLELESTLHTEKLNAPQKPYALLPAAHPLAGKAFVTLEELSREPMILLDVIPSKSYFMNIFTDKDLHPEVAYSSPSIEMVRCMVGQGMGFSVLVTRPCTDVTYDGQRVKQVEIIDDMAASTLVMAYLRNNEPTRPTRLFMDYCHTLVIGAGQAGIAMSEHLTRLGIPHLVLEKNRIAEAWRSGRWDSLVANGPAWHDRFPGLEFDAADPDSFIPKDEVANYFENYARKFEAPVKTGVEVKSVTRNHGRPGFTVVTSEGIVEAKHIVAATGPFQRPIVPAVAPADDGLHQIHSAAYKNPAQLPAGAVLVVGAGSSGVQIADELQRAGKQVYLSVGAHDRPPRAYRNRDFCWWLGVLGLWDASANQPGKEHVTIAVSGARGGHTVDFRALAHQGIHLVGLTQRFAEGKVFFEDNLAHNIRQGDESYLALLDAADAWLARNGLDLPEEPQARIFPTDPLCVTRPTLELNLAEAGITSIIWATGYAPDYGWLQVDAFDVQGKPRHQRGVSSEPGVYFLGLPWLSRRGSTFIWGVWHDAKYVADHIETQRKYSRYLDASQR</sequence>
<dbReference type="HOGENOM" id="CLU_390279_0_0_1"/>
<dbReference type="PANTHER" id="PTHR30346:SF0">
    <property type="entry name" value="HCA OPERON TRANSCRIPTIONAL ACTIVATOR HCAR"/>
    <property type="match status" value="1"/>
</dbReference>
<dbReference type="GO" id="GO:0003677">
    <property type="term" value="F:DNA binding"/>
    <property type="evidence" value="ECO:0007669"/>
    <property type="project" value="UniProtKB-KW"/>
</dbReference>
<dbReference type="GO" id="GO:0032993">
    <property type="term" value="C:protein-DNA complex"/>
    <property type="evidence" value="ECO:0007669"/>
    <property type="project" value="TreeGrafter"/>
</dbReference>
<dbReference type="SUPFAM" id="SSF53850">
    <property type="entry name" value="Periplasmic binding protein-like II"/>
    <property type="match status" value="1"/>
</dbReference>
<dbReference type="InterPro" id="IPR000847">
    <property type="entry name" value="LysR_HTH_N"/>
</dbReference>
<protein>
    <submittedName>
        <fullName evidence="6">Putative oxidoreductase CzcO-like protein</fullName>
    </submittedName>
</protein>
<dbReference type="Pfam" id="PF03466">
    <property type="entry name" value="LysR_substrate"/>
    <property type="match status" value="1"/>
</dbReference>